<organism evidence="1 2">
    <name type="scientific">Hygrophoropsis aurantiaca</name>
    <dbReference type="NCBI Taxonomy" id="72124"/>
    <lineage>
        <taxon>Eukaryota</taxon>
        <taxon>Fungi</taxon>
        <taxon>Dikarya</taxon>
        <taxon>Basidiomycota</taxon>
        <taxon>Agaricomycotina</taxon>
        <taxon>Agaricomycetes</taxon>
        <taxon>Agaricomycetidae</taxon>
        <taxon>Boletales</taxon>
        <taxon>Coniophorineae</taxon>
        <taxon>Hygrophoropsidaceae</taxon>
        <taxon>Hygrophoropsis</taxon>
    </lineage>
</organism>
<keyword evidence="2" id="KW-1185">Reference proteome</keyword>
<sequence>MDDRDSYFAFLASHGQLPDCNMPELQQNLNSSRAEVDQYRAERTRHLDELREQDDEISSLKDEVAVLKRQIKSLSNPTVTQRGQGSDGSKNSQARGKKTQTSTPPLASSSATTSLPPLLPCTSATTSLPINQPHPATGMLPPPLPMSRAPIAAPKPSRLKGKGKETAKGIDRGWSESPPHSKAEAKRRCNWYRPNAEITDDESDEDPGSHLNCLDRERAKAVLLQAGLAASRDHGNVINTSGVGSSNSLAARITAGPSNAGMSSFPRIDDDEQVFIDDAPPAYAPASGSNPQFPGPPPPGWRVNEHGNIYYRYEDDEQDTLVITLGGMVLRYV</sequence>
<accession>A0ACB7ZW17</accession>
<proteinExistence type="predicted"/>
<name>A0ACB7ZW17_9AGAM</name>
<comment type="caution">
    <text evidence="1">The sequence shown here is derived from an EMBL/GenBank/DDBJ whole genome shotgun (WGS) entry which is preliminary data.</text>
</comment>
<evidence type="ECO:0000313" key="2">
    <source>
        <dbReference type="Proteomes" id="UP000790377"/>
    </source>
</evidence>
<reference evidence="1" key="1">
    <citation type="journal article" date="2021" name="New Phytol.">
        <title>Evolutionary innovations through gain and loss of genes in the ectomycorrhizal Boletales.</title>
        <authorList>
            <person name="Wu G."/>
            <person name="Miyauchi S."/>
            <person name="Morin E."/>
            <person name="Kuo A."/>
            <person name="Drula E."/>
            <person name="Varga T."/>
            <person name="Kohler A."/>
            <person name="Feng B."/>
            <person name="Cao Y."/>
            <person name="Lipzen A."/>
            <person name="Daum C."/>
            <person name="Hundley H."/>
            <person name="Pangilinan J."/>
            <person name="Johnson J."/>
            <person name="Barry K."/>
            <person name="LaButti K."/>
            <person name="Ng V."/>
            <person name="Ahrendt S."/>
            <person name="Min B."/>
            <person name="Choi I.G."/>
            <person name="Park H."/>
            <person name="Plett J.M."/>
            <person name="Magnuson J."/>
            <person name="Spatafora J.W."/>
            <person name="Nagy L.G."/>
            <person name="Henrissat B."/>
            <person name="Grigoriev I.V."/>
            <person name="Yang Z.L."/>
            <person name="Xu J."/>
            <person name="Martin F.M."/>
        </authorList>
    </citation>
    <scope>NUCLEOTIDE SEQUENCE</scope>
    <source>
        <strain evidence="1">ATCC 28755</strain>
    </source>
</reference>
<protein>
    <submittedName>
        <fullName evidence="1">Uncharacterized protein</fullName>
    </submittedName>
</protein>
<evidence type="ECO:0000313" key="1">
    <source>
        <dbReference type="EMBL" id="KAH7905054.1"/>
    </source>
</evidence>
<dbReference type="EMBL" id="MU268285">
    <property type="protein sequence ID" value="KAH7905054.1"/>
    <property type="molecule type" value="Genomic_DNA"/>
</dbReference>
<dbReference type="Proteomes" id="UP000790377">
    <property type="component" value="Unassembled WGS sequence"/>
</dbReference>
<gene>
    <name evidence="1" type="ORF">BJ138DRAFT_1118833</name>
</gene>